<evidence type="ECO:0000256" key="1">
    <source>
        <dbReference type="SAM" id="MobiDB-lite"/>
    </source>
</evidence>
<feature type="compositionally biased region" description="Basic and acidic residues" evidence="1">
    <location>
        <begin position="1"/>
        <end position="12"/>
    </location>
</feature>
<dbReference type="AlphaFoldDB" id="A0A8R1DUB7"/>
<name>A0A8R1DUB7_CAEJA</name>
<dbReference type="PANTHER" id="PTHR22921:SF27">
    <property type="entry name" value="C2H2-TYPE DOMAIN-CONTAINING PROTEIN-RELATED"/>
    <property type="match status" value="1"/>
</dbReference>
<reference evidence="2" key="2">
    <citation type="submission" date="2022-06" db="UniProtKB">
        <authorList>
            <consortium name="EnsemblMetazoa"/>
        </authorList>
    </citation>
    <scope>IDENTIFICATION</scope>
    <source>
        <strain evidence="2">DF5081</strain>
    </source>
</reference>
<dbReference type="EnsemblMetazoa" id="CJA10933.1">
    <property type="protein sequence ID" value="CJA10933.1"/>
    <property type="gene ID" value="WBGene00130137"/>
</dbReference>
<proteinExistence type="predicted"/>
<reference evidence="3" key="1">
    <citation type="submission" date="2010-08" db="EMBL/GenBank/DDBJ databases">
        <authorList>
            <consortium name="Caenorhabditis japonica Sequencing Consortium"/>
            <person name="Wilson R.K."/>
        </authorList>
    </citation>
    <scope>NUCLEOTIDE SEQUENCE [LARGE SCALE GENOMIC DNA]</scope>
    <source>
        <strain evidence="3">DF5081</strain>
    </source>
</reference>
<feature type="compositionally biased region" description="Polar residues" evidence="1">
    <location>
        <begin position="13"/>
        <end position="26"/>
    </location>
</feature>
<sequence>MTKRTIKSERQPSVRQSFGSKRVKQNISNEQKSAFFIANEDGHSKFDSTQMYDIDSAGQQMRIESPEMLSKTNEVSHRIKGEASQYSTLLPVQFDEDYAVNEEEIEEDLSNYVPVPTYAQKMVNINSVACASSSSFSFPSSSSFPSAAQNRWDPINFGLNNLYDFDSGVPRSRADCETAMEKLVRNPKIFDYYGYLDIASKFHGSEPEKEKLAPAIVPGKGFNLDLAAVDEETFVLPSGKSLKLSQIITPYMASNFTSSRFERDTKSLMRKIFNEIAPRDPYFSAYTAAESSTQGYISIGDRFYVSFSHYLIRGFGQLESQQLITYVIALIREVLSNFIDRYRHTFNNSMDTTAVNLAGQLKSQLARIGNQIRWEQWRTTTARLAAVLQEAECPKHLSWKKYKQQRGEESDNYLMDNENAYSTVIQL</sequence>
<protein>
    <submittedName>
        <fullName evidence="2">Uncharacterized protein</fullName>
    </submittedName>
</protein>
<organism evidence="2 3">
    <name type="scientific">Caenorhabditis japonica</name>
    <dbReference type="NCBI Taxonomy" id="281687"/>
    <lineage>
        <taxon>Eukaryota</taxon>
        <taxon>Metazoa</taxon>
        <taxon>Ecdysozoa</taxon>
        <taxon>Nematoda</taxon>
        <taxon>Chromadorea</taxon>
        <taxon>Rhabditida</taxon>
        <taxon>Rhabditina</taxon>
        <taxon>Rhabditomorpha</taxon>
        <taxon>Rhabditoidea</taxon>
        <taxon>Rhabditidae</taxon>
        <taxon>Peloderinae</taxon>
        <taxon>Caenorhabditis</taxon>
    </lineage>
</organism>
<keyword evidence="3" id="KW-1185">Reference proteome</keyword>
<dbReference type="Proteomes" id="UP000005237">
    <property type="component" value="Unassembled WGS sequence"/>
</dbReference>
<accession>A0A8R1DUB7</accession>
<evidence type="ECO:0000313" key="3">
    <source>
        <dbReference type="Proteomes" id="UP000005237"/>
    </source>
</evidence>
<dbReference type="PANTHER" id="PTHR22921">
    <property type="entry name" value="PROTEIN CBG20088-RELATED"/>
    <property type="match status" value="1"/>
</dbReference>
<feature type="region of interest" description="Disordered" evidence="1">
    <location>
        <begin position="1"/>
        <end position="26"/>
    </location>
</feature>
<evidence type="ECO:0000313" key="2">
    <source>
        <dbReference type="EnsemblMetazoa" id="CJA10933.1"/>
    </source>
</evidence>